<evidence type="ECO:0000256" key="1">
    <source>
        <dbReference type="SAM" id="Phobius"/>
    </source>
</evidence>
<name>A0ABX0A9K3_9BACI</name>
<keyword evidence="1" id="KW-0472">Membrane</keyword>
<comment type="caution">
    <text evidence="2">The sequence shown here is derived from an EMBL/GenBank/DDBJ whole genome shotgun (WGS) entry which is preliminary data.</text>
</comment>
<feature type="transmembrane region" description="Helical" evidence="1">
    <location>
        <begin position="52"/>
        <end position="71"/>
    </location>
</feature>
<reference evidence="2 3" key="1">
    <citation type="submission" date="2020-01" db="EMBL/GenBank/DDBJ databases">
        <title>A novel Bacillus sp. from Pasinler.</title>
        <authorList>
            <person name="Adiguzel A."/>
            <person name="Ay H."/>
            <person name="Baltaci M.O."/>
        </authorList>
    </citation>
    <scope>NUCLEOTIDE SEQUENCE [LARGE SCALE GENOMIC DNA]</scope>
    <source>
        <strain evidence="2 3">P1</strain>
    </source>
</reference>
<proteinExistence type="predicted"/>
<dbReference type="Proteomes" id="UP000743899">
    <property type="component" value="Unassembled WGS sequence"/>
</dbReference>
<organism evidence="2 3">
    <name type="scientific">Pallidibacillus pasinlerensis</name>
    <dbReference type="NCBI Taxonomy" id="2703818"/>
    <lineage>
        <taxon>Bacteria</taxon>
        <taxon>Bacillati</taxon>
        <taxon>Bacillota</taxon>
        <taxon>Bacilli</taxon>
        <taxon>Bacillales</taxon>
        <taxon>Bacillaceae</taxon>
        <taxon>Pallidibacillus</taxon>
    </lineage>
</organism>
<evidence type="ECO:0008006" key="4">
    <source>
        <dbReference type="Google" id="ProtNLM"/>
    </source>
</evidence>
<dbReference type="EMBL" id="JAACYS010000091">
    <property type="protein sequence ID" value="NCU18900.1"/>
    <property type="molecule type" value="Genomic_DNA"/>
</dbReference>
<keyword evidence="3" id="KW-1185">Reference proteome</keyword>
<dbReference type="RefSeq" id="WP_161921728.1">
    <property type="nucleotide sequence ID" value="NZ_JAACYS010000091.1"/>
</dbReference>
<keyword evidence="1" id="KW-0812">Transmembrane</keyword>
<evidence type="ECO:0000313" key="3">
    <source>
        <dbReference type="Proteomes" id="UP000743899"/>
    </source>
</evidence>
<protein>
    <recommendedName>
        <fullName evidence="4">Sigma-X negative effector</fullName>
    </recommendedName>
</protein>
<keyword evidence="1" id="KW-1133">Transmembrane helix</keyword>
<evidence type="ECO:0000313" key="2">
    <source>
        <dbReference type="EMBL" id="NCU18900.1"/>
    </source>
</evidence>
<gene>
    <name evidence="2" type="ORF">GW534_14565</name>
</gene>
<accession>A0ABX0A9K3</accession>
<sequence>MNNDKRKEDNLIKILHQFPNIDDKRSMEEIYMNIQKEMNTPKKSPLYNKKRIFWPSLATVAVMFLSLFLVINHFNQQSVNDSNADEINIALDKSMEQNGVQENAELFSTQDSDQVELFSDNSQLLLEGKKAIYLDDLQEDDFVVTIGIPDMAVLNVIPVSVVVKKDRGNHWLDYYNFVYENIDEGKLELAEYYPYDGTLKYENDQITLDLMTDHEYDYGSISEEIFFKSLDHLKYQDIDSVLLNEGSNRGVDFSHTGKIYEYKIDNSRSGYLIYQTKNKVYLTPSPNKFDSIEDAFLDMKNKNELYNLEPTIPDQIEFFIDNNERETDQLKLVFKNNIELIESNETLRMIEAILLTAKDYGYETVLFENINLYNVGPFNLEKPIEVPIAPNPVQMDKN</sequence>